<evidence type="ECO:0000313" key="2">
    <source>
        <dbReference type="Proteomes" id="UP001062263"/>
    </source>
</evidence>
<dbReference type="Proteomes" id="UP001062263">
    <property type="component" value="Chromosome"/>
</dbReference>
<dbReference type="EMBL" id="AP025943">
    <property type="protein sequence ID" value="BDL44271.1"/>
    <property type="molecule type" value="Genomic_DNA"/>
</dbReference>
<evidence type="ECO:0000313" key="1">
    <source>
        <dbReference type="EMBL" id="BDL44271.1"/>
    </source>
</evidence>
<keyword evidence="2" id="KW-1185">Reference proteome</keyword>
<proteinExistence type="predicted"/>
<dbReference type="RefSeq" id="WP_215434887.1">
    <property type="nucleotide sequence ID" value="NZ_AP025943.1"/>
</dbReference>
<accession>A0ABN6QI91</accession>
<gene>
    <name evidence="1" type="ORF">Abiwalacus_18450</name>
</gene>
<organism evidence="1 2">
    <name type="scientific">Akkermansia biwaensis</name>
    <dbReference type="NCBI Taxonomy" id="2946555"/>
    <lineage>
        <taxon>Bacteria</taxon>
        <taxon>Pseudomonadati</taxon>
        <taxon>Verrucomicrobiota</taxon>
        <taxon>Verrucomicrobiia</taxon>
        <taxon>Verrucomicrobiales</taxon>
        <taxon>Akkermansiaceae</taxon>
        <taxon>Akkermansia</taxon>
    </lineage>
</organism>
<protein>
    <submittedName>
        <fullName evidence="1">Uncharacterized protein</fullName>
    </submittedName>
</protein>
<name>A0ABN6QI91_9BACT</name>
<sequence length="281" mass="31565">MKLLFSLIVFSVFSLSWGKPLSILKGTGVELAPLDTSRESVFFNLNISYKNAPAVLDAKKSLDLTDINTQGGNLDIRNSSGTPLNPRSIYITLDSYNRKEESGTFNLGISLETPLPLKTRWIHIKGEVPLMCSHLSSLPAEDLALKEGGYCDILLSFPPFLRDDGDIAKMESMQRVTLTATHKKEKGKWTIILSHPEEFPYTCMEFFDEKNRPIPVKTDKSVYFFSAGTISRPITCTFPEDYGHVRVKVLYEQKREARLMPIDLTAGLGGIHESKMLPMKK</sequence>
<reference evidence="1" key="1">
    <citation type="submission" date="2022-06" db="EMBL/GenBank/DDBJ databases">
        <title>Akkermansia biwalacus sp. nov., an anaerobic mucin-degrading bacterium isolated from human intestine.</title>
        <authorList>
            <person name="Kobayashi Y."/>
            <person name="Inoue S."/>
            <person name="Kawahara T."/>
            <person name="Kohda N."/>
        </authorList>
    </citation>
    <scope>NUCLEOTIDE SEQUENCE</scope>
    <source>
        <strain evidence="1">WON2089</strain>
    </source>
</reference>